<evidence type="ECO:0000256" key="3">
    <source>
        <dbReference type="ARBA" id="ARBA00012146"/>
    </source>
</evidence>
<dbReference type="CDD" id="cd00412">
    <property type="entry name" value="pyrophosphatase"/>
    <property type="match status" value="1"/>
</dbReference>
<evidence type="ECO:0000256" key="2">
    <source>
        <dbReference type="ARBA" id="ARBA00006220"/>
    </source>
</evidence>
<evidence type="ECO:0000313" key="8">
    <source>
        <dbReference type="EMBL" id="CAJ1371211.1"/>
    </source>
</evidence>
<dbReference type="Pfam" id="PF00719">
    <property type="entry name" value="Pyrophosphatase"/>
    <property type="match status" value="1"/>
</dbReference>
<dbReference type="GO" id="GO:0005737">
    <property type="term" value="C:cytoplasm"/>
    <property type="evidence" value="ECO:0007669"/>
    <property type="project" value="InterPro"/>
</dbReference>
<feature type="signal peptide" evidence="7">
    <location>
        <begin position="1"/>
        <end position="21"/>
    </location>
</feature>
<keyword evidence="7" id="KW-0732">Signal</keyword>
<comment type="caution">
    <text evidence="8">The sequence shown here is derived from an EMBL/GenBank/DDBJ whole genome shotgun (WGS) entry which is preliminary data.</text>
</comment>
<feature type="chain" id="PRO_5041457911" description="inorganic diphosphatase" evidence="7">
    <location>
        <begin position="22"/>
        <end position="281"/>
    </location>
</feature>
<dbReference type="GO" id="GO:0000287">
    <property type="term" value="F:magnesium ion binding"/>
    <property type="evidence" value="ECO:0007669"/>
    <property type="project" value="InterPro"/>
</dbReference>
<reference evidence="8" key="1">
    <citation type="submission" date="2023-08" db="EMBL/GenBank/DDBJ databases">
        <authorList>
            <person name="Chen Y."/>
            <person name="Shah S."/>
            <person name="Dougan E. K."/>
            <person name="Thang M."/>
            <person name="Chan C."/>
        </authorList>
    </citation>
    <scope>NUCLEOTIDE SEQUENCE</scope>
</reference>
<dbReference type="EMBL" id="CAUJNA010000061">
    <property type="protein sequence ID" value="CAJ1371211.1"/>
    <property type="molecule type" value="Genomic_DNA"/>
</dbReference>
<evidence type="ECO:0000256" key="7">
    <source>
        <dbReference type="SAM" id="SignalP"/>
    </source>
</evidence>
<dbReference type="PROSITE" id="PS00387">
    <property type="entry name" value="PPASE"/>
    <property type="match status" value="1"/>
</dbReference>
<evidence type="ECO:0000256" key="6">
    <source>
        <dbReference type="ARBA" id="ARBA00022842"/>
    </source>
</evidence>
<name>A0AA36HLT9_9DINO</name>
<evidence type="ECO:0000313" key="9">
    <source>
        <dbReference type="Proteomes" id="UP001178507"/>
    </source>
</evidence>
<proteinExistence type="inferred from homology"/>
<dbReference type="AlphaFoldDB" id="A0AA36HLT9"/>
<dbReference type="GO" id="GO:0006796">
    <property type="term" value="P:phosphate-containing compound metabolic process"/>
    <property type="evidence" value="ECO:0007669"/>
    <property type="project" value="InterPro"/>
</dbReference>
<dbReference type="InterPro" id="IPR036649">
    <property type="entry name" value="Pyrophosphatase_sf"/>
</dbReference>
<dbReference type="GO" id="GO:0004427">
    <property type="term" value="F:inorganic diphosphate phosphatase activity"/>
    <property type="evidence" value="ECO:0007669"/>
    <property type="project" value="UniProtKB-EC"/>
</dbReference>
<keyword evidence="9" id="KW-1185">Reference proteome</keyword>
<dbReference type="InterPro" id="IPR008162">
    <property type="entry name" value="Pyrophosphatase"/>
</dbReference>
<sequence>MAMGRCAVLLLAVWATSLCFAGVRPVLPPARLALRSLGITTEVRGKEGTDSFRRFFLKGDQEISPWHDLPLSGEAEGVYWMVTEIPKMTKPKMEIATKESLNPIAQDMKNNKLREYHGPIFWNYGYLPQTWEDPEVEHPELKVKGDNDPVDVVEVGSRTHEQGELVQVKVLGALAMIDDGELDWKILGIGLDDPLAKKLNSVEDLEQQLPGVVSGVREWFRWDPPAGIPRYKTPDGKGLNRFGFEEAALDAPQAVEVIQETHSFWKKLRESSGREGLWVGA</sequence>
<accession>A0AA36HLT9</accession>
<gene>
    <name evidence="8" type="ORF">EVOR1521_LOCUS1578</name>
</gene>
<evidence type="ECO:0000256" key="1">
    <source>
        <dbReference type="ARBA" id="ARBA00001946"/>
    </source>
</evidence>
<keyword evidence="5" id="KW-0378">Hydrolase</keyword>
<keyword evidence="6" id="KW-0460">Magnesium</keyword>
<keyword evidence="4" id="KW-0479">Metal-binding</keyword>
<dbReference type="Proteomes" id="UP001178507">
    <property type="component" value="Unassembled WGS sequence"/>
</dbReference>
<dbReference type="EC" id="3.6.1.1" evidence="3"/>
<comment type="similarity">
    <text evidence="2">Belongs to the PPase family.</text>
</comment>
<evidence type="ECO:0000256" key="5">
    <source>
        <dbReference type="ARBA" id="ARBA00022801"/>
    </source>
</evidence>
<dbReference type="Gene3D" id="3.90.80.10">
    <property type="entry name" value="Inorganic pyrophosphatase"/>
    <property type="match status" value="1"/>
</dbReference>
<comment type="cofactor">
    <cofactor evidence="1">
        <name>Mg(2+)</name>
        <dbReference type="ChEBI" id="CHEBI:18420"/>
    </cofactor>
</comment>
<dbReference type="SUPFAM" id="SSF50324">
    <property type="entry name" value="Inorganic pyrophosphatase"/>
    <property type="match status" value="1"/>
</dbReference>
<organism evidence="8 9">
    <name type="scientific">Effrenium voratum</name>
    <dbReference type="NCBI Taxonomy" id="2562239"/>
    <lineage>
        <taxon>Eukaryota</taxon>
        <taxon>Sar</taxon>
        <taxon>Alveolata</taxon>
        <taxon>Dinophyceae</taxon>
        <taxon>Suessiales</taxon>
        <taxon>Symbiodiniaceae</taxon>
        <taxon>Effrenium</taxon>
    </lineage>
</organism>
<dbReference type="PANTHER" id="PTHR10286">
    <property type="entry name" value="INORGANIC PYROPHOSPHATASE"/>
    <property type="match status" value="1"/>
</dbReference>
<protein>
    <recommendedName>
        <fullName evidence="3">inorganic diphosphatase</fullName>
        <ecNumber evidence="3">3.6.1.1</ecNumber>
    </recommendedName>
</protein>
<evidence type="ECO:0000256" key="4">
    <source>
        <dbReference type="ARBA" id="ARBA00022723"/>
    </source>
</evidence>